<protein>
    <submittedName>
        <fullName evidence="1">Uncharacterized protein</fullName>
    </submittedName>
</protein>
<dbReference type="AlphaFoldDB" id="A0AAD7KC69"/>
<accession>A0AAD7KC69</accession>
<evidence type="ECO:0000313" key="1">
    <source>
        <dbReference type="EMBL" id="KAJ7781582.1"/>
    </source>
</evidence>
<dbReference type="Proteomes" id="UP001215598">
    <property type="component" value="Unassembled WGS sequence"/>
</dbReference>
<name>A0AAD7KC69_9AGAR</name>
<gene>
    <name evidence="1" type="ORF">B0H16DRAFT_1878256</name>
</gene>
<reference evidence="1" key="1">
    <citation type="submission" date="2023-03" db="EMBL/GenBank/DDBJ databases">
        <title>Massive genome expansion in bonnet fungi (Mycena s.s.) driven by repeated elements and novel gene families across ecological guilds.</title>
        <authorList>
            <consortium name="Lawrence Berkeley National Laboratory"/>
            <person name="Harder C.B."/>
            <person name="Miyauchi S."/>
            <person name="Viragh M."/>
            <person name="Kuo A."/>
            <person name="Thoen E."/>
            <person name="Andreopoulos B."/>
            <person name="Lu D."/>
            <person name="Skrede I."/>
            <person name="Drula E."/>
            <person name="Henrissat B."/>
            <person name="Morin E."/>
            <person name="Kohler A."/>
            <person name="Barry K."/>
            <person name="LaButti K."/>
            <person name="Morin E."/>
            <person name="Salamov A."/>
            <person name="Lipzen A."/>
            <person name="Mereny Z."/>
            <person name="Hegedus B."/>
            <person name="Baldrian P."/>
            <person name="Stursova M."/>
            <person name="Weitz H."/>
            <person name="Taylor A."/>
            <person name="Grigoriev I.V."/>
            <person name="Nagy L.G."/>
            <person name="Martin F."/>
            <person name="Kauserud H."/>
        </authorList>
    </citation>
    <scope>NUCLEOTIDE SEQUENCE</scope>
    <source>
        <strain evidence="1">CBHHK182m</strain>
    </source>
</reference>
<comment type="caution">
    <text evidence="1">The sequence shown here is derived from an EMBL/GenBank/DDBJ whole genome shotgun (WGS) entry which is preliminary data.</text>
</comment>
<dbReference type="EMBL" id="JARKIB010000004">
    <property type="protein sequence ID" value="KAJ7781582.1"/>
    <property type="molecule type" value="Genomic_DNA"/>
</dbReference>
<evidence type="ECO:0000313" key="2">
    <source>
        <dbReference type="Proteomes" id="UP001215598"/>
    </source>
</evidence>
<organism evidence="1 2">
    <name type="scientific">Mycena metata</name>
    <dbReference type="NCBI Taxonomy" id="1033252"/>
    <lineage>
        <taxon>Eukaryota</taxon>
        <taxon>Fungi</taxon>
        <taxon>Dikarya</taxon>
        <taxon>Basidiomycota</taxon>
        <taxon>Agaricomycotina</taxon>
        <taxon>Agaricomycetes</taxon>
        <taxon>Agaricomycetidae</taxon>
        <taxon>Agaricales</taxon>
        <taxon>Marasmiineae</taxon>
        <taxon>Mycenaceae</taxon>
        <taxon>Mycena</taxon>
    </lineage>
</organism>
<proteinExistence type="predicted"/>
<keyword evidence="2" id="KW-1185">Reference proteome</keyword>
<sequence length="101" mass="11851">MSCALSTFSLIFRVRSSTARNLKEQAAETSCQSRAQHTCVRRPRKIASKFFERAVRTWRRPRRTSRATPVARQDRIPSMMTCVLKIKRSKERRDCVQIPHM</sequence>